<reference evidence="1" key="1">
    <citation type="submission" date="2006-12" db="EMBL/GenBank/DDBJ databases">
        <title>Complete sequence of Pyrobaculum islandicum DSM 4184.</title>
        <authorList>
            <person name="Copeland A."/>
            <person name="Lucas S."/>
            <person name="Lapidus A."/>
            <person name="Barry K."/>
            <person name="Detter J.C."/>
            <person name="Glavina del Rio T."/>
            <person name="Dalin E."/>
            <person name="Tice H."/>
            <person name="Pitluck S."/>
            <person name="Meincke L."/>
            <person name="Brettin T."/>
            <person name="Bruce D."/>
            <person name="Han C."/>
            <person name="Tapia R."/>
            <person name="Gilna P."/>
            <person name="Schmutz J."/>
            <person name="Larimer F."/>
            <person name="Land M."/>
            <person name="Hauser L."/>
            <person name="Kyrpides N."/>
            <person name="Mikhailova N."/>
            <person name="Cozen A.E."/>
            <person name="Fitz-Gibbon S.T."/>
            <person name="House C.H."/>
            <person name="Saltikov C."/>
            <person name="Lowe T."/>
            <person name="Richardson P."/>
        </authorList>
    </citation>
    <scope>NUCLEOTIDE SEQUENCE [LARGE SCALE GENOMIC DNA]</scope>
    <source>
        <strain evidence="1">DSM 4184</strain>
    </source>
</reference>
<sequence length="327" mass="36424">MVSVVFKEFFEALGGQAKLALKWSAWYAAKWWREAREAARGTWLWRILYLSLRLRGAIDERGDFVPVYKIRGIMGEELPVFEERPEYPTNFYAAEFVDFHDSFDRLNIVNVAQNNVDENTVAILYSALQISGWYRLVRREFVKLVGRGGVVLEAFVKEGHTAFALLEEAAPRLYIGFDSRRDHLELASSLLGAEVGGCRGGVCLYPAYSPCDVLDVVKSLAPQGVDAVLLFDAVSWMVDPVRDLSCVGKMLAAGGKIYVAQHVADTAPGLAVISAAAGAKHVFNWRGVEQMLKTAGLSLMRRYAKDAPLYTAVWGRGGLLLERLEPW</sequence>
<dbReference type="SUPFAM" id="SSF53335">
    <property type="entry name" value="S-adenosyl-L-methionine-dependent methyltransferases"/>
    <property type="match status" value="1"/>
</dbReference>
<name>A1RUI8_PYRIL</name>
<evidence type="ECO:0000313" key="2">
    <source>
        <dbReference type="Proteomes" id="UP000002595"/>
    </source>
</evidence>
<dbReference type="Proteomes" id="UP000002595">
    <property type="component" value="Chromosome"/>
</dbReference>
<dbReference type="HOGENOM" id="CLU_078142_0_0_2"/>
<dbReference type="Gene3D" id="3.40.50.150">
    <property type="entry name" value="Vaccinia Virus protein VP39"/>
    <property type="match status" value="1"/>
</dbReference>
<dbReference type="AlphaFoldDB" id="A1RUI8"/>
<proteinExistence type="predicted"/>
<dbReference type="eggNOG" id="arCOG03761">
    <property type="taxonomic scope" value="Archaea"/>
</dbReference>
<evidence type="ECO:0000313" key="1">
    <source>
        <dbReference type="EMBL" id="ABL88620.1"/>
    </source>
</evidence>
<gene>
    <name evidence="1" type="ordered locus">Pisl_1464</name>
</gene>
<dbReference type="RefSeq" id="WP_011763195.1">
    <property type="nucleotide sequence ID" value="NC_008701.1"/>
</dbReference>
<keyword evidence="2" id="KW-1185">Reference proteome</keyword>
<dbReference type="InterPro" id="IPR029063">
    <property type="entry name" value="SAM-dependent_MTases_sf"/>
</dbReference>
<organism evidence="1 2">
    <name type="scientific">Pyrobaculum islandicum (strain DSM 4184 / JCM 9189 / GEO3)</name>
    <dbReference type="NCBI Taxonomy" id="384616"/>
    <lineage>
        <taxon>Archaea</taxon>
        <taxon>Thermoproteota</taxon>
        <taxon>Thermoprotei</taxon>
        <taxon>Thermoproteales</taxon>
        <taxon>Thermoproteaceae</taxon>
        <taxon>Pyrobaculum</taxon>
    </lineage>
</organism>
<dbReference type="EMBL" id="CP000504">
    <property type="protein sequence ID" value="ABL88620.1"/>
    <property type="molecule type" value="Genomic_DNA"/>
</dbReference>
<dbReference type="GeneID" id="4616707"/>
<dbReference type="STRING" id="384616.Pisl_1464"/>
<dbReference type="KEGG" id="pis:Pisl_1464"/>
<accession>A1RUI8</accession>
<protein>
    <submittedName>
        <fullName evidence="1">Family 577 protein</fullName>
    </submittedName>
</protein>